<reference evidence="2" key="1">
    <citation type="submission" date="2016-02" db="EMBL/GenBank/DDBJ databases">
        <authorList>
            <person name="Mitreva M."/>
            <person name="Pepin K.H."/>
            <person name="Mihindukulasuriya K.A."/>
            <person name="Fulton R."/>
            <person name="Fronick C."/>
            <person name="O'Laughlin M."/>
            <person name="Miner T."/>
            <person name="Herter B."/>
            <person name="Rosa B.A."/>
            <person name="Cordes M."/>
            <person name="Tomlinson C."/>
            <person name="Wollam A."/>
            <person name="Palsikar V.B."/>
            <person name="Mardis E.R."/>
            <person name="Wilson R.K."/>
        </authorList>
    </citation>
    <scope>NUCLEOTIDE SEQUENCE [LARGE SCALE GENOMIC DNA]</scope>
    <source>
        <strain evidence="2">DSM 22607</strain>
    </source>
</reference>
<gene>
    <name evidence="1" type="ORF">HMPREF3293_00891</name>
</gene>
<dbReference type="STRING" id="626937.HMPREF3293_00891"/>
<keyword evidence="2" id="KW-1185">Reference proteome</keyword>
<accession>A0A136Q643</accession>
<proteinExistence type="predicted"/>
<protein>
    <submittedName>
        <fullName evidence="1">Uncharacterized protein</fullName>
    </submittedName>
</protein>
<dbReference type="EMBL" id="LSZW01000047">
    <property type="protein sequence ID" value="KXK66155.1"/>
    <property type="molecule type" value="Genomic_DNA"/>
</dbReference>
<dbReference type="AlphaFoldDB" id="A0A136Q643"/>
<evidence type="ECO:0000313" key="2">
    <source>
        <dbReference type="Proteomes" id="UP000070366"/>
    </source>
</evidence>
<sequence>MKVAWSVKGKDALGFVQSRNIRHAKKYHSQKERAYAPRIISGVECLLFLKREVRKGVSLYVCRCDKFRRMQ</sequence>
<organism evidence="1 2">
    <name type="scientific">Christensenella minuta</name>
    <dbReference type="NCBI Taxonomy" id="626937"/>
    <lineage>
        <taxon>Bacteria</taxon>
        <taxon>Bacillati</taxon>
        <taxon>Bacillota</taxon>
        <taxon>Clostridia</taxon>
        <taxon>Christensenellales</taxon>
        <taxon>Christensenellaceae</taxon>
        <taxon>Christensenella</taxon>
    </lineage>
</organism>
<dbReference type="KEGG" id="cmiu:B1H56_01460"/>
<evidence type="ECO:0000313" key="1">
    <source>
        <dbReference type="EMBL" id="KXK66155.1"/>
    </source>
</evidence>
<comment type="caution">
    <text evidence="1">The sequence shown here is derived from an EMBL/GenBank/DDBJ whole genome shotgun (WGS) entry which is preliminary data.</text>
</comment>
<dbReference type="Proteomes" id="UP000070366">
    <property type="component" value="Unassembled WGS sequence"/>
</dbReference>
<name>A0A136Q643_9FIRM</name>